<dbReference type="RefSeq" id="WP_118547560.1">
    <property type="nucleotide sequence ID" value="NZ_CP060633.1"/>
</dbReference>
<evidence type="ECO:0000256" key="2">
    <source>
        <dbReference type="SAM" id="Phobius"/>
    </source>
</evidence>
<keyword evidence="2" id="KW-0472">Membrane</keyword>
<gene>
    <name evidence="3" type="ORF">H9Q77_14415</name>
</gene>
<dbReference type="Gene3D" id="2.120.10.30">
    <property type="entry name" value="TolB, C-terminal domain"/>
    <property type="match status" value="1"/>
</dbReference>
<dbReference type="EMBL" id="CP060633">
    <property type="protein sequence ID" value="QNM02242.1"/>
    <property type="molecule type" value="Genomic_DNA"/>
</dbReference>
<feature type="region of interest" description="Disordered" evidence="1">
    <location>
        <begin position="212"/>
        <end position="234"/>
    </location>
</feature>
<dbReference type="KEGG" id="ssun:H9Q77_14415"/>
<dbReference type="SUPFAM" id="SSF63829">
    <property type="entry name" value="Calcium-dependent phosphotriesterase"/>
    <property type="match status" value="1"/>
</dbReference>
<dbReference type="Proteomes" id="UP000515981">
    <property type="component" value="Chromosome"/>
</dbReference>
<evidence type="ECO:0000313" key="4">
    <source>
        <dbReference type="Proteomes" id="UP000515981"/>
    </source>
</evidence>
<keyword evidence="2" id="KW-0812">Transmembrane</keyword>
<accession>A0A7G9FUL0</accession>
<dbReference type="AlphaFoldDB" id="A0A7G9FUL0"/>
<proteinExistence type="predicted"/>
<dbReference type="InterPro" id="IPR011042">
    <property type="entry name" value="6-blade_b-propeller_TolB-like"/>
</dbReference>
<evidence type="ECO:0000256" key="1">
    <source>
        <dbReference type="SAM" id="MobiDB-lite"/>
    </source>
</evidence>
<keyword evidence="4" id="KW-1185">Reference proteome</keyword>
<feature type="compositionally biased region" description="Polar residues" evidence="1">
    <location>
        <begin position="218"/>
        <end position="228"/>
    </location>
</feature>
<feature type="transmembrane region" description="Helical" evidence="2">
    <location>
        <begin position="63"/>
        <end position="84"/>
    </location>
</feature>
<keyword evidence="2" id="KW-1133">Transmembrane helix</keyword>
<reference evidence="3 4" key="1">
    <citation type="submission" date="2020-08" db="EMBL/GenBank/DDBJ databases">
        <authorList>
            <person name="Liu C."/>
            <person name="Sun Q."/>
        </authorList>
    </citation>
    <scope>NUCLEOTIDE SEQUENCE [LARGE SCALE GENOMIC DNA]</scope>
    <source>
        <strain evidence="3 4">NSJ-8</strain>
    </source>
</reference>
<name>A0A7G9FUL0_9FIRM</name>
<organism evidence="3 4">
    <name type="scientific">Simiaoa sunii</name>
    <dbReference type="NCBI Taxonomy" id="2763672"/>
    <lineage>
        <taxon>Bacteria</taxon>
        <taxon>Bacillati</taxon>
        <taxon>Bacillota</taxon>
        <taxon>Clostridia</taxon>
        <taxon>Lachnospirales</taxon>
        <taxon>Lachnospiraceae</taxon>
        <taxon>Simiaoa</taxon>
    </lineage>
</organism>
<protein>
    <submittedName>
        <fullName evidence="3">Uncharacterized protein</fullName>
    </submittedName>
</protein>
<sequence length="555" mass="60923">MRNDFIDRKIRKMAEAERMAVPESLDAKVENILDGLETEKKDSKNTDGKRVNQTVRHYGFRRIVIPAAACLLLASVTVTASGLYRARMESMNHEKLETYFSGLQEADVAADSYSRPLTDGEKNRLEELRQAYLEEGYFPQKELAMLDSPEKYKKGVAFYAARSTFFLPEEEMTEEELLELIDFREKRDYSLAKITEEIEAGDYEYVKTEDSALPGDMSQESGSQQTQGAGEASVVPGTDTAAQEWQIAYAGELSIRCAVAAEQGLYVGGFTMEGKARVEYLTYGSGTPEKFYDDFDEDGEVYSLCIAPDGSVYAALRGLASPGAEHGWLPVIYHISPEGTLLNSFTVGEREWNIVDSMAIDAQGRLYVRMRMQEDGSYVRIYSAEGELIGNVADDNSYAVQGAGALGQGKDGKVYAAAQAVGDTTAGNIAMTLVSVDPESLRFVPVAGGENVICSADTIYPWKMVAAGVSETADFILWGYNGVDTYRLGETEFTRVQENWEMPCGTEGTCAVLVPDGRILYIGASDGFQGTTADGVEISGKDPVKTVLYYEPLVK</sequence>
<evidence type="ECO:0000313" key="3">
    <source>
        <dbReference type="EMBL" id="QNM02242.1"/>
    </source>
</evidence>